<dbReference type="PANTHER" id="PTHR40048">
    <property type="entry name" value="RHAMNOSYL O-METHYLTRANSFERASE"/>
    <property type="match status" value="1"/>
</dbReference>
<name>A0A161UCN6_9BACL</name>
<evidence type="ECO:0008006" key="5">
    <source>
        <dbReference type="Google" id="ProtNLM"/>
    </source>
</evidence>
<reference evidence="4" key="1">
    <citation type="submission" date="2016-01" db="EMBL/GenBank/DDBJ databases">
        <title>Draft genome of Chromobacterium sp. F49.</title>
        <authorList>
            <person name="Hong K.W."/>
        </authorList>
    </citation>
    <scope>NUCLEOTIDE SEQUENCE [LARGE SCALE GENOMIC DNA]</scope>
    <source>
        <strain evidence="4">M63</strain>
    </source>
</reference>
<dbReference type="STRING" id="1007103.GCA_000213315_04481"/>
<evidence type="ECO:0000313" key="4">
    <source>
        <dbReference type="Proteomes" id="UP000076563"/>
    </source>
</evidence>
<dbReference type="GO" id="GO:0071770">
    <property type="term" value="P:DIM/DIP cell wall layer assembly"/>
    <property type="evidence" value="ECO:0007669"/>
    <property type="project" value="TreeGrafter"/>
</dbReference>
<proteinExistence type="predicted"/>
<dbReference type="EMBL" id="LQRA01000001">
    <property type="protein sequence ID" value="KZE84375.1"/>
    <property type="molecule type" value="Genomic_DNA"/>
</dbReference>
<keyword evidence="2" id="KW-0808">Transferase</keyword>
<dbReference type="Pfam" id="PF13578">
    <property type="entry name" value="Methyltransf_24"/>
    <property type="match status" value="1"/>
</dbReference>
<dbReference type="PANTHER" id="PTHR40048:SF1">
    <property type="entry name" value="RHAMNOSYL O-METHYLTRANSFERASE"/>
    <property type="match status" value="1"/>
</dbReference>
<organism evidence="3 4">
    <name type="scientific">Paenibacillus elgii</name>
    <dbReference type="NCBI Taxonomy" id="189691"/>
    <lineage>
        <taxon>Bacteria</taxon>
        <taxon>Bacillati</taxon>
        <taxon>Bacillota</taxon>
        <taxon>Bacilli</taxon>
        <taxon>Bacillales</taxon>
        <taxon>Paenibacillaceae</taxon>
        <taxon>Paenibacillus</taxon>
    </lineage>
</organism>
<protein>
    <recommendedName>
        <fullName evidence="5">Class I SAM-dependent methyltransferase</fullName>
    </recommendedName>
</protein>
<dbReference type="GO" id="GO:0008168">
    <property type="term" value="F:methyltransferase activity"/>
    <property type="evidence" value="ECO:0007669"/>
    <property type="project" value="UniProtKB-KW"/>
</dbReference>
<comment type="caution">
    <text evidence="3">The sequence shown here is derived from an EMBL/GenBank/DDBJ whole genome shotgun (WGS) entry which is preliminary data.</text>
</comment>
<accession>A0A161UCN6</accession>
<dbReference type="Proteomes" id="UP000076563">
    <property type="component" value="Unassembled WGS sequence"/>
</dbReference>
<evidence type="ECO:0000256" key="2">
    <source>
        <dbReference type="ARBA" id="ARBA00022679"/>
    </source>
</evidence>
<dbReference type="Gene3D" id="3.40.50.150">
    <property type="entry name" value="Vaccinia Virus protein VP39"/>
    <property type="match status" value="1"/>
</dbReference>
<keyword evidence="1" id="KW-0489">Methyltransferase</keyword>
<evidence type="ECO:0000313" key="3">
    <source>
        <dbReference type="EMBL" id="KZE84375.1"/>
    </source>
</evidence>
<dbReference type="InterPro" id="IPR029063">
    <property type="entry name" value="SAM-dependent_MTases_sf"/>
</dbReference>
<dbReference type="OrthoDB" id="176403at2"/>
<dbReference type="RefSeq" id="WP_063177541.1">
    <property type="nucleotide sequence ID" value="NZ_LQRA01000001.1"/>
</dbReference>
<dbReference type="GO" id="GO:0032259">
    <property type="term" value="P:methylation"/>
    <property type="evidence" value="ECO:0007669"/>
    <property type="project" value="UniProtKB-KW"/>
</dbReference>
<dbReference type="eggNOG" id="COG4122">
    <property type="taxonomic scope" value="Bacteria"/>
</dbReference>
<dbReference type="GO" id="GO:0005886">
    <property type="term" value="C:plasma membrane"/>
    <property type="evidence" value="ECO:0007669"/>
    <property type="project" value="TreeGrafter"/>
</dbReference>
<evidence type="ECO:0000256" key="1">
    <source>
        <dbReference type="ARBA" id="ARBA00022603"/>
    </source>
</evidence>
<gene>
    <name evidence="3" type="ORF">AV654_00240</name>
</gene>
<keyword evidence="4" id="KW-1185">Reference proteome</keyword>
<sequence>MDWEYHPVRFAADHAPELPLTYMTNGAWSGHRRFAYDLVRFAKPRLIAELGTLYGTSFFSFCQAVKDGNLPARCFAVDTWQGDMHTGYYGGDPIYEAVQSVTLREFPGIGYLVRSHFDQALAGFPDGSVDLLHIDGYHTYDAVLHDYTTWYPKLAENGIVLFHDIVVRLGDFGVYRLWEKLSGGHPHLQFPHSNGLGVLFPKGCPPTFQALLAHKDELVAHYIDRA</sequence>
<dbReference type="SUPFAM" id="SSF53335">
    <property type="entry name" value="S-adenosyl-L-methionine-dependent methyltransferases"/>
    <property type="match status" value="1"/>
</dbReference>
<dbReference type="AlphaFoldDB" id="A0A161UCN6"/>